<dbReference type="AlphaFoldDB" id="A0A1M7TMU4"/>
<dbReference type="PROSITE" id="PS50297">
    <property type="entry name" value="ANK_REP_REGION"/>
    <property type="match status" value="2"/>
</dbReference>
<keyword evidence="4" id="KW-0732">Signal</keyword>
<dbReference type="SUPFAM" id="SSF48403">
    <property type="entry name" value="Ankyrin repeat"/>
    <property type="match status" value="1"/>
</dbReference>
<keyword evidence="6" id="KW-1185">Reference proteome</keyword>
<dbReference type="PROSITE" id="PS50088">
    <property type="entry name" value="ANK_REPEAT"/>
    <property type="match status" value="3"/>
</dbReference>
<gene>
    <name evidence="5" type="ORF">SAMN02745728_02268</name>
</gene>
<accession>A0A1M7TMU4</accession>
<feature type="signal peptide" evidence="4">
    <location>
        <begin position="1"/>
        <end position="24"/>
    </location>
</feature>
<dbReference type="OrthoDB" id="8410839at2"/>
<dbReference type="PANTHER" id="PTHR24171">
    <property type="entry name" value="ANKYRIN REPEAT DOMAIN-CONTAINING PROTEIN 39-RELATED"/>
    <property type="match status" value="1"/>
</dbReference>
<evidence type="ECO:0000256" key="3">
    <source>
        <dbReference type="PROSITE-ProRule" id="PRU00023"/>
    </source>
</evidence>
<sequence>MLKRITLLILVLLSNFLFSISAFAMNSQEFLDLCAKGSLAEVKKAIANGADVNTIDLNPNEGKGIATREYLGQTALMFALGNKDLAVLTELIKAGADVNATDGWCSTALMYAVQNTGADTAEIKELIKAGANVNAVDCQGGGTALTWAAYWNKEPDIIIELLKAGADINHKGEGQTALEIAKERNHTKIVELLIKAGAK</sequence>
<reference evidence="5 6" key="1">
    <citation type="submission" date="2016-12" db="EMBL/GenBank/DDBJ databases">
        <authorList>
            <person name="Song W.-J."/>
            <person name="Kurnit D.M."/>
        </authorList>
    </citation>
    <scope>NUCLEOTIDE SEQUENCE [LARGE SCALE GENOMIC DNA]</scope>
    <source>
        <strain evidence="5 6">DSM 11393</strain>
    </source>
</reference>
<dbReference type="SMART" id="SM00248">
    <property type="entry name" value="ANK"/>
    <property type="match status" value="4"/>
</dbReference>
<dbReference type="Pfam" id="PF12796">
    <property type="entry name" value="Ank_2"/>
    <property type="match status" value="1"/>
</dbReference>
<name>A0A1M7TMU4_9BACT</name>
<evidence type="ECO:0000256" key="1">
    <source>
        <dbReference type="ARBA" id="ARBA00022737"/>
    </source>
</evidence>
<dbReference type="RefSeq" id="WP_072697940.1">
    <property type="nucleotide sequence ID" value="NZ_FRDI01000016.1"/>
</dbReference>
<dbReference type="Proteomes" id="UP000186469">
    <property type="component" value="Unassembled WGS sequence"/>
</dbReference>
<dbReference type="Pfam" id="PF00023">
    <property type="entry name" value="Ank"/>
    <property type="match status" value="1"/>
</dbReference>
<keyword evidence="1" id="KW-0677">Repeat</keyword>
<protein>
    <submittedName>
        <fullName evidence="5">Ankyrin repeat</fullName>
    </submittedName>
</protein>
<dbReference type="EMBL" id="FRDI01000016">
    <property type="protein sequence ID" value="SHN72010.1"/>
    <property type="molecule type" value="Genomic_DNA"/>
</dbReference>
<feature type="chain" id="PRO_5012297235" evidence="4">
    <location>
        <begin position="25"/>
        <end position="199"/>
    </location>
</feature>
<feature type="repeat" description="ANK" evidence="3">
    <location>
        <begin position="173"/>
        <end position="199"/>
    </location>
</feature>
<evidence type="ECO:0000313" key="5">
    <source>
        <dbReference type="EMBL" id="SHN72010.1"/>
    </source>
</evidence>
<dbReference type="InterPro" id="IPR036770">
    <property type="entry name" value="Ankyrin_rpt-contain_sf"/>
</dbReference>
<evidence type="ECO:0000313" key="6">
    <source>
        <dbReference type="Proteomes" id="UP000186469"/>
    </source>
</evidence>
<evidence type="ECO:0000256" key="2">
    <source>
        <dbReference type="ARBA" id="ARBA00023043"/>
    </source>
</evidence>
<feature type="repeat" description="ANK" evidence="3">
    <location>
        <begin position="140"/>
        <end position="173"/>
    </location>
</feature>
<feature type="repeat" description="ANK" evidence="3">
    <location>
        <begin position="71"/>
        <end position="103"/>
    </location>
</feature>
<dbReference type="STRING" id="1121455.SAMN02745728_02268"/>
<organism evidence="5 6">
    <name type="scientific">Desulfovibrio litoralis DSM 11393</name>
    <dbReference type="NCBI Taxonomy" id="1121455"/>
    <lineage>
        <taxon>Bacteria</taxon>
        <taxon>Pseudomonadati</taxon>
        <taxon>Thermodesulfobacteriota</taxon>
        <taxon>Desulfovibrionia</taxon>
        <taxon>Desulfovibrionales</taxon>
        <taxon>Desulfovibrionaceae</taxon>
        <taxon>Desulfovibrio</taxon>
    </lineage>
</organism>
<dbReference type="Gene3D" id="1.25.40.20">
    <property type="entry name" value="Ankyrin repeat-containing domain"/>
    <property type="match status" value="2"/>
</dbReference>
<evidence type="ECO:0000256" key="4">
    <source>
        <dbReference type="SAM" id="SignalP"/>
    </source>
</evidence>
<proteinExistence type="predicted"/>
<keyword evidence="2 3" id="KW-0040">ANK repeat</keyword>
<dbReference type="InterPro" id="IPR002110">
    <property type="entry name" value="Ankyrin_rpt"/>
</dbReference>